<feature type="binding site" evidence="11">
    <location>
        <position position="112"/>
    </location>
    <ligand>
        <name>ATP</name>
        <dbReference type="ChEBI" id="CHEBI:30616"/>
    </ligand>
</feature>
<dbReference type="PROSITE" id="PS00108">
    <property type="entry name" value="PROTEIN_KINASE_ST"/>
    <property type="match status" value="1"/>
</dbReference>
<keyword evidence="4" id="KW-0597">Phosphoprotein</keyword>
<comment type="catalytic activity">
    <reaction evidence="9">
        <text>L-threonyl-[protein] + ATP = O-phospho-L-threonyl-[protein] + ADP + H(+)</text>
        <dbReference type="Rhea" id="RHEA:46608"/>
        <dbReference type="Rhea" id="RHEA-COMP:11060"/>
        <dbReference type="Rhea" id="RHEA-COMP:11605"/>
        <dbReference type="ChEBI" id="CHEBI:15378"/>
        <dbReference type="ChEBI" id="CHEBI:30013"/>
        <dbReference type="ChEBI" id="CHEBI:30616"/>
        <dbReference type="ChEBI" id="CHEBI:61977"/>
        <dbReference type="ChEBI" id="CHEBI:456216"/>
        <dbReference type="EC" id="2.7.11.1"/>
    </reaction>
</comment>
<dbReference type="FunCoup" id="A0A7M7K7D8">
    <property type="interactions" value="906"/>
</dbReference>
<dbReference type="KEGG" id="vde:111250464"/>
<evidence type="ECO:0000256" key="2">
    <source>
        <dbReference type="ARBA" id="ARBA00012513"/>
    </source>
</evidence>
<evidence type="ECO:0000256" key="3">
    <source>
        <dbReference type="ARBA" id="ARBA00022527"/>
    </source>
</evidence>
<dbReference type="AlphaFoldDB" id="A0A7M7K7D8"/>
<evidence type="ECO:0000256" key="12">
    <source>
        <dbReference type="RuleBase" id="RU000304"/>
    </source>
</evidence>
<dbReference type="GO" id="GO:0005524">
    <property type="term" value="F:ATP binding"/>
    <property type="evidence" value="ECO:0007669"/>
    <property type="project" value="UniProtKB-UniRule"/>
</dbReference>
<evidence type="ECO:0000259" key="14">
    <source>
        <dbReference type="PROSITE" id="PS50011"/>
    </source>
</evidence>
<dbReference type="PROSITE" id="PS00107">
    <property type="entry name" value="PROTEIN_KINASE_ATP"/>
    <property type="match status" value="1"/>
</dbReference>
<dbReference type="GO" id="GO:0004674">
    <property type="term" value="F:protein serine/threonine kinase activity"/>
    <property type="evidence" value="ECO:0007669"/>
    <property type="project" value="UniProtKB-KW"/>
</dbReference>
<dbReference type="Gene3D" id="4.10.1170.10">
    <property type="entry name" value="MAP kinase activated protein kinase 2"/>
    <property type="match status" value="1"/>
</dbReference>
<dbReference type="EnsemblMetazoa" id="XM_022805768">
    <property type="protein sequence ID" value="XP_022661503"/>
    <property type="gene ID" value="LOC111250464"/>
</dbReference>
<organism evidence="15 16">
    <name type="scientific">Varroa destructor</name>
    <name type="common">Honeybee mite</name>
    <dbReference type="NCBI Taxonomy" id="109461"/>
    <lineage>
        <taxon>Eukaryota</taxon>
        <taxon>Metazoa</taxon>
        <taxon>Ecdysozoa</taxon>
        <taxon>Arthropoda</taxon>
        <taxon>Chelicerata</taxon>
        <taxon>Arachnida</taxon>
        <taxon>Acari</taxon>
        <taxon>Parasitiformes</taxon>
        <taxon>Mesostigmata</taxon>
        <taxon>Gamasina</taxon>
        <taxon>Dermanyssoidea</taxon>
        <taxon>Varroidae</taxon>
        <taxon>Varroa</taxon>
    </lineage>
</organism>
<dbReference type="Proteomes" id="UP000594260">
    <property type="component" value="Unplaced"/>
</dbReference>
<evidence type="ECO:0000256" key="13">
    <source>
        <dbReference type="SAM" id="MobiDB-lite"/>
    </source>
</evidence>
<dbReference type="InterPro" id="IPR000719">
    <property type="entry name" value="Prot_kinase_dom"/>
</dbReference>
<dbReference type="OMA" id="PSPEWDC"/>
<feature type="domain" description="Protein kinase" evidence="14">
    <location>
        <begin position="83"/>
        <end position="344"/>
    </location>
</feature>
<comment type="catalytic activity">
    <reaction evidence="10">
        <text>L-seryl-[protein] + ATP = O-phospho-L-seryl-[protein] + ADP + H(+)</text>
        <dbReference type="Rhea" id="RHEA:17989"/>
        <dbReference type="Rhea" id="RHEA-COMP:9863"/>
        <dbReference type="Rhea" id="RHEA-COMP:11604"/>
        <dbReference type="ChEBI" id="CHEBI:15378"/>
        <dbReference type="ChEBI" id="CHEBI:29999"/>
        <dbReference type="ChEBI" id="CHEBI:30616"/>
        <dbReference type="ChEBI" id="CHEBI:83421"/>
        <dbReference type="ChEBI" id="CHEBI:456216"/>
        <dbReference type="EC" id="2.7.11.1"/>
    </reaction>
</comment>
<name>A0A7M7K7D8_VARDE</name>
<dbReference type="OrthoDB" id="40902at2759"/>
<dbReference type="Gene3D" id="1.10.510.10">
    <property type="entry name" value="Transferase(Phosphotransferase) domain 1"/>
    <property type="match status" value="1"/>
</dbReference>
<dbReference type="InterPro" id="IPR011009">
    <property type="entry name" value="Kinase-like_dom_sf"/>
</dbReference>
<evidence type="ECO:0000313" key="15">
    <source>
        <dbReference type="EnsemblMetazoa" id="XP_022661503"/>
    </source>
</evidence>
<feature type="region of interest" description="Disordered" evidence="13">
    <location>
        <begin position="1"/>
        <end position="32"/>
    </location>
</feature>
<keyword evidence="5" id="KW-0808">Transferase</keyword>
<dbReference type="GeneID" id="111250464"/>
<evidence type="ECO:0000256" key="1">
    <source>
        <dbReference type="ARBA" id="ARBA00006692"/>
    </source>
</evidence>
<keyword evidence="16" id="KW-1185">Reference proteome</keyword>
<proteinExistence type="inferred from homology"/>
<reference evidence="15" key="1">
    <citation type="submission" date="2021-01" db="UniProtKB">
        <authorList>
            <consortium name="EnsemblMetazoa"/>
        </authorList>
    </citation>
    <scope>IDENTIFICATION</scope>
</reference>
<dbReference type="InterPro" id="IPR027442">
    <property type="entry name" value="MAPKAPK_C"/>
</dbReference>
<dbReference type="InterPro" id="IPR017441">
    <property type="entry name" value="Protein_kinase_ATP_BS"/>
</dbReference>
<dbReference type="InParanoid" id="A0A7M7K7D8"/>
<evidence type="ECO:0000313" key="16">
    <source>
        <dbReference type="Proteomes" id="UP000594260"/>
    </source>
</evidence>
<dbReference type="Gene3D" id="3.30.200.20">
    <property type="entry name" value="Phosphorylase Kinase, domain 1"/>
    <property type="match status" value="1"/>
</dbReference>
<dbReference type="InterPro" id="IPR008271">
    <property type="entry name" value="Ser/Thr_kinase_AS"/>
</dbReference>
<dbReference type="PROSITE" id="PS50011">
    <property type="entry name" value="PROTEIN_KINASE_DOM"/>
    <property type="match status" value="1"/>
</dbReference>
<dbReference type="PANTHER" id="PTHR24347">
    <property type="entry name" value="SERINE/THREONINE-PROTEIN KINASE"/>
    <property type="match status" value="1"/>
</dbReference>
<comment type="similarity">
    <text evidence="1">Belongs to the protein kinase superfamily. CAMK Ser/Thr protein kinase family.</text>
</comment>
<evidence type="ECO:0000256" key="7">
    <source>
        <dbReference type="ARBA" id="ARBA00022777"/>
    </source>
</evidence>
<dbReference type="SMART" id="SM00220">
    <property type="entry name" value="S_TKc"/>
    <property type="match status" value="1"/>
</dbReference>
<keyword evidence="3 12" id="KW-0723">Serine/threonine-protein kinase</keyword>
<dbReference type="CTD" id="44573"/>
<keyword evidence="6 11" id="KW-0547">Nucleotide-binding</keyword>
<evidence type="ECO:0000256" key="8">
    <source>
        <dbReference type="ARBA" id="ARBA00022840"/>
    </source>
</evidence>
<evidence type="ECO:0000256" key="10">
    <source>
        <dbReference type="ARBA" id="ARBA00048679"/>
    </source>
</evidence>
<dbReference type="EC" id="2.7.11.1" evidence="2"/>
<dbReference type="FunFam" id="3.30.200.20:FF:000156">
    <property type="entry name" value="MAP kinase-activated protein kinase 3"/>
    <property type="match status" value="1"/>
</dbReference>
<evidence type="ECO:0000256" key="9">
    <source>
        <dbReference type="ARBA" id="ARBA00047899"/>
    </source>
</evidence>
<accession>A0A7M7K7D8</accession>
<dbReference type="CDD" id="cd14089">
    <property type="entry name" value="STKc_MAPKAPK"/>
    <property type="match status" value="1"/>
</dbReference>
<dbReference type="FunFam" id="1.10.510.10:FF:000094">
    <property type="entry name" value="MAP kinase-activated protein kinase 2"/>
    <property type="match status" value="1"/>
</dbReference>
<evidence type="ECO:0000256" key="5">
    <source>
        <dbReference type="ARBA" id="ARBA00022679"/>
    </source>
</evidence>
<keyword evidence="7" id="KW-0418">Kinase</keyword>
<dbReference type="SUPFAM" id="SSF56112">
    <property type="entry name" value="Protein kinase-like (PK-like)"/>
    <property type="match status" value="1"/>
</dbReference>
<evidence type="ECO:0000256" key="4">
    <source>
        <dbReference type="ARBA" id="ARBA00022553"/>
    </source>
</evidence>
<evidence type="ECO:0000256" key="11">
    <source>
        <dbReference type="PROSITE-ProRule" id="PRU10141"/>
    </source>
</evidence>
<evidence type="ECO:0000256" key="6">
    <source>
        <dbReference type="ARBA" id="ARBA00022741"/>
    </source>
</evidence>
<sequence>MLEGTQIRAKPPRPPSGDAAKDKKDSKKKSGMRQKLLKLFKVQQRGQQSMLCFIANCPTSNTMEPTAPALPFTKKTPFTDEYRIGDRSLGFGINGKVMECTHKQTGKVYALKVLKDCAKARREVGLHQRASACPYIVRTHEVFENVYAGHSCLLVVMECMRGGELFMHIQKRGEQAFTEREAAEIMHQICQALAFLHRMNIAHRDLKPENLLYADETGGRLKLTDFGFAKEVEPAKKDLQTPCYTPYYVAPEVLGPEKYDMSCDMWSLGVIMYILLCGFPPFYSNHGLAISPGMKKRIRAGQYEFPNPEWAAVSNEAKDIIRHLLHTDPAKRLDIETLLGHRWISQCHQVPQTPLMSVQILREEAANGGWEEVQDEMNNALASMRVDREDALTLKALKESNNKLLQKRNKAGLP</sequence>
<dbReference type="RefSeq" id="XP_022661503.1">
    <property type="nucleotide sequence ID" value="XM_022805768.1"/>
</dbReference>
<keyword evidence="8 11" id="KW-0067">ATP-binding</keyword>
<dbReference type="Pfam" id="PF00069">
    <property type="entry name" value="Pkinase"/>
    <property type="match status" value="1"/>
</dbReference>
<protein>
    <recommendedName>
        <fullName evidence="2">non-specific serine/threonine protein kinase</fullName>
        <ecNumber evidence="2">2.7.11.1</ecNumber>
    </recommendedName>
</protein>